<dbReference type="EMBL" id="WFKK01000018">
    <property type="protein sequence ID" value="KAB7889006.1"/>
    <property type="molecule type" value="Genomic_DNA"/>
</dbReference>
<accession>A0A6L4WSN1</accession>
<name>A0A6L4WSN1_9BACT</name>
<dbReference type="Proteomes" id="UP000461010">
    <property type="component" value="Unassembled WGS sequence"/>
</dbReference>
<evidence type="ECO:0000313" key="1">
    <source>
        <dbReference type="EMBL" id="KAB7889006.1"/>
    </source>
</evidence>
<proteinExistence type="predicted"/>
<dbReference type="Proteomes" id="UP000472839">
    <property type="component" value="Unassembled WGS sequence"/>
</dbReference>
<gene>
    <name evidence="2" type="ORF">GBG18_04945</name>
    <name evidence="1" type="ORF">GBG19_07395</name>
</gene>
<evidence type="ECO:0000313" key="3">
    <source>
        <dbReference type="Proteomes" id="UP000461010"/>
    </source>
</evidence>
<dbReference type="AlphaFoldDB" id="A0A6L4WSN1"/>
<dbReference type="EMBL" id="WFKJ01000010">
    <property type="protein sequence ID" value="KAB7891939.1"/>
    <property type="molecule type" value="Genomic_DNA"/>
</dbReference>
<evidence type="ECO:0000313" key="4">
    <source>
        <dbReference type="Proteomes" id="UP000472839"/>
    </source>
</evidence>
<organism evidence="1 4">
    <name type="scientific">Poseidonibacter ostreae</name>
    <dbReference type="NCBI Taxonomy" id="2654171"/>
    <lineage>
        <taxon>Bacteria</taxon>
        <taxon>Pseudomonadati</taxon>
        <taxon>Campylobacterota</taxon>
        <taxon>Epsilonproteobacteria</taxon>
        <taxon>Campylobacterales</taxon>
        <taxon>Arcobacteraceae</taxon>
        <taxon>Poseidonibacter</taxon>
    </lineage>
</organism>
<protein>
    <submittedName>
        <fullName evidence="1">Heavy metal transport/detoxification protein</fullName>
    </submittedName>
</protein>
<dbReference type="GO" id="GO:0046872">
    <property type="term" value="F:metal ion binding"/>
    <property type="evidence" value="ECO:0007669"/>
    <property type="project" value="InterPro"/>
</dbReference>
<dbReference type="RefSeq" id="WP_152188949.1">
    <property type="nucleotide sequence ID" value="NZ_WFKI01000028.1"/>
</dbReference>
<comment type="caution">
    <text evidence="1">The sequence shown here is derived from an EMBL/GenBank/DDBJ whole genome shotgun (WGS) entry which is preliminary data.</text>
</comment>
<keyword evidence="3" id="KW-1185">Reference proteome</keyword>
<reference evidence="3 4" key="1">
    <citation type="submission" date="2019-10" db="EMBL/GenBank/DDBJ databases">
        <title>Poseidonibacter ostreae sp. nov., isolated from the gut of the Ostrea denselamellosa.</title>
        <authorList>
            <person name="Choi A."/>
        </authorList>
    </citation>
    <scope>NUCLEOTIDE SEQUENCE [LARGE SCALE GENOMIC DNA]</scope>
    <source>
        <strain evidence="1 4">SJOD-M-33</strain>
        <strain evidence="2 3">SJOD-M-5</strain>
    </source>
</reference>
<dbReference type="SUPFAM" id="SSF55008">
    <property type="entry name" value="HMA, heavy metal-associated domain"/>
    <property type="match status" value="1"/>
</dbReference>
<dbReference type="InterPro" id="IPR036163">
    <property type="entry name" value="HMA_dom_sf"/>
</dbReference>
<evidence type="ECO:0000313" key="2">
    <source>
        <dbReference type="EMBL" id="KAB7891939.1"/>
    </source>
</evidence>
<sequence>MTKNFKTNNISCINCANLIKASLEDKFGDIKINLETNPKEVIVEIKDNTQESEFKKEMSALGFQIIED</sequence>
<dbReference type="Gene3D" id="3.30.70.100">
    <property type="match status" value="1"/>
</dbReference>